<dbReference type="InterPro" id="IPR043429">
    <property type="entry name" value="ArtM/GltK/GlnP/TcyL/YhdX-like"/>
</dbReference>
<feature type="transmembrane region" description="Helical" evidence="9">
    <location>
        <begin position="140"/>
        <end position="163"/>
    </location>
</feature>
<keyword evidence="12" id="KW-1185">Reference proteome</keyword>
<dbReference type="AlphaFoldDB" id="A0A7X9YHN0"/>
<evidence type="ECO:0000313" key="11">
    <source>
        <dbReference type="EMBL" id="NMF54964.1"/>
    </source>
</evidence>
<evidence type="ECO:0000256" key="9">
    <source>
        <dbReference type="RuleBase" id="RU363032"/>
    </source>
</evidence>
<dbReference type="CDD" id="cd06261">
    <property type="entry name" value="TM_PBP2"/>
    <property type="match status" value="1"/>
</dbReference>
<name>A0A7X9YHN0_9ACTN</name>
<proteinExistence type="inferred from homology"/>
<dbReference type="Pfam" id="PF00528">
    <property type="entry name" value="BPD_transp_1"/>
    <property type="match status" value="1"/>
</dbReference>
<comment type="similarity">
    <text evidence="2">Belongs to the binding-protein-dependent transport system permease family. HisMQ subfamily.</text>
</comment>
<dbReference type="InterPro" id="IPR010065">
    <property type="entry name" value="AA_ABC_transptr_permease_3TM"/>
</dbReference>
<keyword evidence="8 9" id="KW-0472">Membrane</keyword>
<reference evidence="11 12" key="1">
    <citation type="submission" date="2020-04" db="EMBL/GenBank/DDBJ databases">
        <title>Collinsella sp. KGMB02528 nov., an anaerobic actinobacterium isolated from human feces.</title>
        <authorList>
            <person name="Han K.-I."/>
            <person name="Eom M.K."/>
            <person name="Kim J.-S."/>
            <person name="Lee K.C."/>
            <person name="Suh M.K."/>
            <person name="Park S.-H."/>
            <person name="Lee J.H."/>
            <person name="Kang S.W."/>
            <person name="Park J.-E."/>
            <person name="Oh B.S."/>
            <person name="Yu S.Y."/>
            <person name="Choi S.-H."/>
            <person name="Lee D.H."/>
            <person name="Yoon H."/>
            <person name="Kim B.-Y."/>
            <person name="Lee J.H."/>
            <person name="Lee J.-S."/>
        </authorList>
    </citation>
    <scope>NUCLEOTIDE SEQUENCE [LARGE SCALE GENOMIC DNA]</scope>
    <source>
        <strain evidence="11 12">KGMB02528</strain>
    </source>
</reference>
<keyword evidence="3 9" id="KW-0813">Transport</keyword>
<keyword evidence="4" id="KW-1003">Cell membrane</keyword>
<feature type="transmembrane region" description="Helical" evidence="9">
    <location>
        <begin position="183"/>
        <end position="207"/>
    </location>
</feature>
<evidence type="ECO:0000259" key="10">
    <source>
        <dbReference type="PROSITE" id="PS50928"/>
    </source>
</evidence>
<evidence type="ECO:0000256" key="2">
    <source>
        <dbReference type="ARBA" id="ARBA00010072"/>
    </source>
</evidence>
<gene>
    <name evidence="11" type="ORF">HF320_01260</name>
</gene>
<dbReference type="InterPro" id="IPR035906">
    <property type="entry name" value="MetI-like_sf"/>
</dbReference>
<dbReference type="RefSeq" id="WP_169276992.1">
    <property type="nucleotide sequence ID" value="NZ_JABBCP010000001.1"/>
</dbReference>
<dbReference type="EMBL" id="JABBCP010000001">
    <property type="protein sequence ID" value="NMF54964.1"/>
    <property type="molecule type" value="Genomic_DNA"/>
</dbReference>
<dbReference type="PROSITE" id="PS50928">
    <property type="entry name" value="ABC_TM1"/>
    <property type="match status" value="1"/>
</dbReference>
<dbReference type="GO" id="GO:0043190">
    <property type="term" value="C:ATP-binding cassette (ABC) transporter complex"/>
    <property type="evidence" value="ECO:0007669"/>
    <property type="project" value="InterPro"/>
</dbReference>
<comment type="caution">
    <text evidence="11">The sequence shown here is derived from an EMBL/GenBank/DDBJ whole genome shotgun (WGS) entry which is preliminary data.</text>
</comment>
<evidence type="ECO:0000256" key="5">
    <source>
        <dbReference type="ARBA" id="ARBA00022692"/>
    </source>
</evidence>
<dbReference type="Gene3D" id="1.10.3720.10">
    <property type="entry name" value="MetI-like"/>
    <property type="match status" value="1"/>
</dbReference>
<dbReference type="PANTHER" id="PTHR30614">
    <property type="entry name" value="MEMBRANE COMPONENT OF AMINO ACID ABC TRANSPORTER"/>
    <property type="match status" value="1"/>
</dbReference>
<sequence>MGLTELLSLYGQNYLRALLTTWLMTIESFALVMIIAVGITVMRVSPMRPLRVAGDLYVQIFRNIPGVALLIIVVYALPSLRVVLDYRVCVVVTTVLLGSAFGSENFMSGINTVSAGQIEAARALGLSFSKILRRIVIPQALRSCVLPMTNLLIAVMLTTALGSQVPLNPTELTGVVSYVNTRVTGGILAFLISAIGYAGTALIIGAVGNRIDKKVRIYR</sequence>
<feature type="transmembrane region" description="Helical" evidence="9">
    <location>
        <begin position="20"/>
        <end position="44"/>
    </location>
</feature>
<evidence type="ECO:0000256" key="4">
    <source>
        <dbReference type="ARBA" id="ARBA00022475"/>
    </source>
</evidence>
<evidence type="ECO:0000256" key="8">
    <source>
        <dbReference type="ARBA" id="ARBA00023136"/>
    </source>
</evidence>
<comment type="subcellular location">
    <subcellularLocation>
        <location evidence="1 9">Cell membrane</location>
        <topology evidence="1 9">Multi-pass membrane protein</topology>
    </subcellularLocation>
</comment>
<dbReference type="SUPFAM" id="SSF161098">
    <property type="entry name" value="MetI-like"/>
    <property type="match status" value="1"/>
</dbReference>
<evidence type="ECO:0000256" key="3">
    <source>
        <dbReference type="ARBA" id="ARBA00022448"/>
    </source>
</evidence>
<evidence type="ECO:0000256" key="1">
    <source>
        <dbReference type="ARBA" id="ARBA00004651"/>
    </source>
</evidence>
<evidence type="ECO:0000313" key="12">
    <source>
        <dbReference type="Proteomes" id="UP000546970"/>
    </source>
</evidence>
<keyword evidence="5 9" id="KW-0812">Transmembrane</keyword>
<organism evidence="11 12">
    <name type="scientific">Collinsella acetigenes</name>
    <dbReference type="NCBI Taxonomy" id="2713419"/>
    <lineage>
        <taxon>Bacteria</taxon>
        <taxon>Bacillati</taxon>
        <taxon>Actinomycetota</taxon>
        <taxon>Coriobacteriia</taxon>
        <taxon>Coriobacteriales</taxon>
        <taxon>Coriobacteriaceae</taxon>
        <taxon>Collinsella</taxon>
    </lineage>
</organism>
<protein>
    <submittedName>
        <fullName evidence="11">ABC transporter permease subunit</fullName>
    </submittedName>
</protein>
<dbReference type="InterPro" id="IPR000515">
    <property type="entry name" value="MetI-like"/>
</dbReference>
<feature type="transmembrane region" description="Helical" evidence="9">
    <location>
        <begin position="56"/>
        <end position="77"/>
    </location>
</feature>
<dbReference type="GO" id="GO:0022857">
    <property type="term" value="F:transmembrane transporter activity"/>
    <property type="evidence" value="ECO:0007669"/>
    <property type="project" value="InterPro"/>
</dbReference>
<keyword evidence="7 9" id="KW-1133">Transmembrane helix</keyword>
<keyword evidence="6" id="KW-0029">Amino-acid transport</keyword>
<dbReference type="Proteomes" id="UP000546970">
    <property type="component" value="Unassembled WGS sequence"/>
</dbReference>
<evidence type="ECO:0000256" key="7">
    <source>
        <dbReference type="ARBA" id="ARBA00022989"/>
    </source>
</evidence>
<feature type="domain" description="ABC transmembrane type-1" evidence="10">
    <location>
        <begin position="18"/>
        <end position="208"/>
    </location>
</feature>
<accession>A0A7X9YHN0</accession>
<dbReference type="GO" id="GO:0006865">
    <property type="term" value="P:amino acid transport"/>
    <property type="evidence" value="ECO:0007669"/>
    <property type="project" value="UniProtKB-KW"/>
</dbReference>
<dbReference type="NCBIfam" id="TIGR01726">
    <property type="entry name" value="HEQRo_perm_3TM"/>
    <property type="match status" value="1"/>
</dbReference>
<evidence type="ECO:0000256" key="6">
    <source>
        <dbReference type="ARBA" id="ARBA00022970"/>
    </source>
</evidence>
<dbReference type="PANTHER" id="PTHR30614:SF37">
    <property type="entry name" value="AMINO-ACID ABC TRANSPORTER PERMEASE PROTEIN YHDX-RELATED"/>
    <property type="match status" value="1"/>
</dbReference>